<comment type="caution">
    <text evidence="6">The sequence shown here is derived from an EMBL/GenBank/DDBJ whole genome shotgun (WGS) entry which is preliminary data.</text>
</comment>
<dbReference type="PANTHER" id="PTHR10722">
    <property type="entry name" value="60S RIBOSOMAL PROTEIN L19"/>
    <property type="match status" value="1"/>
</dbReference>
<keyword evidence="7" id="KW-1185">Reference proteome</keyword>
<dbReference type="GO" id="GO:0005840">
    <property type="term" value="C:ribosome"/>
    <property type="evidence" value="ECO:0007669"/>
    <property type="project" value="UniProtKB-KW"/>
</dbReference>
<accession>A0ABD2N714</accession>
<dbReference type="Pfam" id="PF01280">
    <property type="entry name" value="Ribosomal_L19e"/>
    <property type="match status" value="1"/>
</dbReference>
<feature type="domain" description="Large ribosomal subunit protein eL19" evidence="5">
    <location>
        <begin position="3"/>
        <end position="134"/>
    </location>
</feature>
<organism evidence="6 7">
    <name type="scientific">Cryptolaemus montrouzieri</name>
    <dbReference type="NCBI Taxonomy" id="559131"/>
    <lineage>
        <taxon>Eukaryota</taxon>
        <taxon>Metazoa</taxon>
        <taxon>Ecdysozoa</taxon>
        <taxon>Arthropoda</taxon>
        <taxon>Hexapoda</taxon>
        <taxon>Insecta</taxon>
        <taxon>Pterygota</taxon>
        <taxon>Neoptera</taxon>
        <taxon>Endopterygota</taxon>
        <taxon>Coleoptera</taxon>
        <taxon>Polyphaga</taxon>
        <taxon>Cucujiformia</taxon>
        <taxon>Coccinelloidea</taxon>
        <taxon>Coccinellidae</taxon>
        <taxon>Scymninae</taxon>
        <taxon>Scymnini</taxon>
        <taxon>Cryptolaemus</taxon>
    </lineage>
</organism>
<dbReference type="InterPro" id="IPR015972">
    <property type="entry name" value="Ribosomal_eL19_dom1"/>
</dbReference>
<evidence type="ECO:0000313" key="6">
    <source>
        <dbReference type="EMBL" id="KAL3274069.1"/>
    </source>
</evidence>
<dbReference type="GO" id="GO:1990904">
    <property type="term" value="C:ribonucleoprotein complex"/>
    <property type="evidence" value="ECO:0007669"/>
    <property type="project" value="UniProtKB-KW"/>
</dbReference>
<dbReference type="NCBIfam" id="NF006343">
    <property type="entry name" value="PRK08570.1"/>
    <property type="match status" value="1"/>
</dbReference>
<dbReference type="InterPro" id="IPR057259">
    <property type="entry name" value="Ribosomal_L19e"/>
</dbReference>
<dbReference type="InterPro" id="IPR039547">
    <property type="entry name" value="Ribosomal_eL19"/>
</dbReference>
<keyword evidence="2 4" id="KW-0689">Ribosomal protein</keyword>
<dbReference type="Pfam" id="PF25476">
    <property type="entry name" value="Ribosomal_L19e_C"/>
    <property type="match status" value="1"/>
</dbReference>
<evidence type="ECO:0000313" key="7">
    <source>
        <dbReference type="Proteomes" id="UP001516400"/>
    </source>
</evidence>
<dbReference type="InterPro" id="IPR000196">
    <property type="entry name" value="Ribosomal_eL19_dom"/>
</dbReference>
<name>A0ABD2N714_9CUCU</name>
<evidence type="ECO:0000256" key="4">
    <source>
        <dbReference type="RuleBase" id="RU000574"/>
    </source>
</evidence>
<evidence type="ECO:0000256" key="1">
    <source>
        <dbReference type="ARBA" id="ARBA00011082"/>
    </source>
</evidence>
<sequence length="137" mass="16316">MSNLRLQKRLAASIRGCGKKKIWLDPNETTVIANANSRAQIRSLLKDGFIISKPTNIHSKYRIRRNKEARLKGRHCGFGKRKGTENARNPKKYLWVKRMRILRRLLRRFRDNKKIDKHLHMKLYLKVKGMFSKTKEF</sequence>
<reference evidence="6 7" key="1">
    <citation type="journal article" date="2021" name="BMC Biol.">
        <title>Horizontally acquired antibacterial genes associated with adaptive radiation of ladybird beetles.</title>
        <authorList>
            <person name="Li H.S."/>
            <person name="Tang X.F."/>
            <person name="Huang Y.H."/>
            <person name="Xu Z.Y."/>
            <person name="Chen M.L."/>
            <person name="Du X.Y."/>
            <person name="Qiu B.Y."/>
            <person name="Chen P.T."/>
            <person name="Zhang W."/>
            <person name="Slipinski A."/>
            <person name="Escalona H.E."/>
            <person name="Waterhouse R.M."/>
            <person name="Zwick A."/>
            <person name="Pang H."/>
        </authorList>
    </citation>
    <scope>NUCLEOTIDE SEQUENCE [LARGE SCALE GENOMIC DNA]</scope>
    <source>
        <strain evidence="6">SYSU2018</strain>
    </source>
</reference>
<dbReference type="Proteomes" id="UP001516400">
    <property type="component" value="Unassembled WGS sequence"/>
</dbReference>
<dbReference type="FunFam" id="1.10.1650.10:FF:000001">
    <property type="entry name" value="Ribosomal protein L19"/>
    <property type="match status" value="1"/>
</dbReference>
<evidence type="ECO:0000256" key="3">
    <source>
        <dbReference type="ARBA" id="ARBA00023274"/>
    </source>
</evidence>
<dbReference type="EMBL" id="JABFTP020000062">
    <property type="protein sequence ID" value="KAL3274069.1"/>
    <property type="molecule type" value="Genomic_DNA"/>
</dbReference>
<dbReference type="InterPro" id="IPR057260">
    <property type="entry name" value="Ribosomal_L19e_C"/>
</dbReference>
<dbReference type="SUPFAM" id="SSF48140">
    <property type="entry name" value="Ribosomal protein L19 (L19e)"/>
    <property type="match status" value="1"/>
</dbReference>
<evidence type="ECO:0000256" key="2">
    <source>
        <dbReference type="ARBA" id="ARBA00022980"/>
    </source>
</evidence>
<keyword evidence="3 4" id="KW-0687">Ribonucleoprotein</keyword>
<evidence type="ECO:0000259" key="5">
    <source>
        <dbReference type="SMART" id="SM01416"/>
    </source>
</evidence>
<comment type="similarity">
    <text evidence="1 4">Belongs to the eukaryotic ribosomal protein eL19 family.</text>
</comment>
<dbReference type="InterPro" id="IPR035970">
    <property type="entry name" value="60S_ribosomal_eL19_sf"/>
</dbReference>
<proteinExistence type="inferred from homology"/>
<dbReference type="Gene3D" id="1.10.1200.240">
    <property type="match status" value="1"/>
</dbReference>
<gene>
    <name evidence="6" type="ORF">HHI36_015488</name>
</gene>
<dbReference type="Gene3D" id="1.10.1650.10">
    <property type="match status" value="1"/>
</dbReference>
<dbReference type="PROSITE" id="PS00526">
    <property type="entry name" value="RIBOSOMAL_L19E"/>
    <property type="match status" value="1"/>
</dbReference>
<protein>
    <recommendedName>
        <fullName evidence="4">Ribosomal protein L19</fullName>
    </recommendedName>
</protein>
<dbReference type="AlphaFoldDB" id="A0ABD2N714"/>
<dbReference type="InterPro" id="IPR023638">
    <property type="entry name" value="Ribosomal_eL19_CS"/>
</dbReference>
<dbReference type="SMART" id="SM01416">
    <property type="entry name" value="Ribosomal_L19e"/>
    <property type="match status" value="1"/>
</dbReference>